<sequence>MSFFTPTPTPTPTDDNISCPTWTLVCGIGLIVIAGISFPCWGAILWFTLICVVSCVRGVLRAIRSALFGRALNVQLEPTEDDGVHGGGGMLIPLVFCGTWMRPRRNEEDGSVDQSEWSNIQPVSASLPVSSQVACKPAVGVGKPESAVSADTFTRPSPHDSKSSSPIKNPPKAAMVAVMIQMPSPVFRCRNDREGHTYNPARSDNPLSEYQIGVAQVQYVDARC</sequence>
<reference evidence="3" key="1">
    <citation type="journal article" date="2020" name="New Phytol.">
        <title>Comparative genomics reveals dynamic genome evolution in host specialist ectomycorrhizal fungi.</title>
        <authorList>
            <person name="Lofgren L.A."/>
            <person name="Nguyen N.H."/>
            <person name="Vilgalys R."/>
            <person name="Ruytinx J."/>
            <person name="Liao H.L."/>
            <person name="Branco S."/>
            <person name="Kuo A."/>
            <person name="LaButti K."/>
            <person name="Lipzen A."/>
            <person name="Andreopoulos W."/>
            <person name="Pangilinan J."/>
            <person name="Riley R."/>
            <person name="Hundley H."/>
            <person name="Na H."/>
            <person name="Barry K."/>
            <person name="Grigoriev I.V."/>
            <person name="Stajich J.E."/>
            <person name="Kennedy P.G."/>
        </authorList>
    </citation>
    <scope>NUCLEOTIDE SEQUENCE</scope>
    <source>
        <strain evidence="3">FC423</strain>
    </source>
</reference>
<keyword evidence="2" id="KW-1133">Transmembrane helix</keyword>
<accession>A0A9P7ET09</accession>
<comment type="caution">
    <text evidence="3">The sequence shown here is derived from an EMBL/GenBank/DDBJ whole genome shotgun (WGS) entry which is preliminary data.</text>
</comment>
<protein>
    <submittedName>
        <fullName evidence="3">Uncharacterized protein</fullName>
    </submittedName>
</protein>
<organism evidence="3 4">
    <name type="scientific">Suillus discolor</name>
    <dbReference type="NCBI Taxonomy" id="1912936"/>
    <lineage>
        <taxon>Eukaryota</taxon>
        <taxon>Fungi</taxon>
        <taxon>Dikarya</taxon>
        <taxon>Basidiomycota</taxon>
        <taxon>Agaricomycotina</taxon>
        <taxon>Agaricomycetes</taxon>
        <taxon>Agaricomycetidae</taxon>
        <taxon>Boletales</taxon>
        <taxon>Suillineae</taxon>
        <taxon>Suillaceae</taxon>
        <taxon>Suillus</taxon>
    </lineage>
</organism>
<evidence type="ECO:0000256" key="1">
    <source>
        <dbReference type="SAM" id="MobiDB-lite"/>
    </source>
</evidence>
<feature type="transmembrane region" description="Helical" evidence="2">
    <location>
        <begin position="20"/>
        <end position="38"/>
    </location>
</feature>
<dbReference type="AlphaFoldDB" id="A0A9P7ET09"/>
<feature type="region of interest" description="Disordered" evidence="1">
    <location>
        <begin position="143"/>
        <end position="170"/>
    </location>
</feature>
<evidence type="ECO:0000256" key="2">
    <source>
        <dbReference type="SAM" id="Phobius"/>
    </source>
</evidence>
<name>A0A9P7ET09_9AGAM</name>
<dbReference type="EMBL" id="JABBWM010000112">
    <property type="protein sequence ID" value="KAG2089342.1"/>
    <property type="molecule type" value="Genomic_DNA"/>
</dbReference>
<gene>
    <name evidence="3" type="ORF">F5147DRAFT_788388</name>
</gene>
<dbReference type="OrthoDB" id="2682523at2759"/>
<dbReference type="Proteomes" id="UP000823399">
    <property type="component" value="Unassembled WGS sequence"/>
</dbReference>
<dbReference type="GeneID" id="64705242"/>
<evidence type="ECO:0000313" key="3">
    <source>
        <dbReference type="EMBL" id="KAG2089342.1"/>
    </source>
</evidence>
<dbReference type="RefSeq" id="XP_041285876.1">
    <property type="nucleotide sequence ID" value="XM_041442983.1"/>
</dbReference>
<evidence type="ECO:0000313" key="4">
    <source>
        <dbReference type="Proteomes" id="UP000823399"/>
    </source>
</evidence>
<keyword evidence="2" id="KW-0472">Membrane</keyword>
<proteinExistence type="predicted"/>
<keyword evidence="2" id="KW-0812">Transmembrane</keyword>
<keyword evidence="4" id="KW-1185">Reference proteome</keyword>